<dbReference type="SFLD" id="SFLDG01129">
    <property type="entry name" value="C1.5:_HAD__Beta-PGM__Phosphata"/>
    <property type="match status" value="1"/>
</dbReference>
<evidence type="ECO:0000256" key="1">
    <source>
        <dbReference type="ARBA" id="ARBA00001723"/>
    </source>
</evidence>
<accession>A0A3R6VR60</accession>
<dbReference type="Pfam" id="PF13419">
    <property type="entry name" value="HAD_2"/>
    <property type="match status" value="1"/>
</dbReference>
<dbReference type="SUPFAM" id="SSF56784">
    <property type="entry name" value="HAD-like"/>
    <property type="match status" value="1"/>
</dbReference>
<dbReference type="UniPathway" id="UPA00031">
    <property type="reaction ID" value="UER00011"/>
</dbReference>
<evidence type="ECO:0000256" key="4">
    <source>
        <dbReference type="ARBA" id="ARBA00012075"/>
    </source>
</evidence>
<keyword evidence="6" id="KW-0028">Amino-acid biosynthesis</keyword>
<dbReference type="Gene3D" id="1.10.150.240">
    <property type="entry name" value="Putative phosphatase, domain 2"/>
    <property type="match status" value="1"/>
</dbReference>
<dbReference type="EC" id="4.2.1.19" evidence="4 9"/>
<dbReference type="NCBIfam" id="TIGR01548">
    <property type="entry name" value="HAD-SF-IA-hyp1"/>
    <property type="match status" value="1"/>
</dbReference>
<dbReference type="AlphaFoldDB" id="A0A3R6VR60"/>
<evidence type="ECO:0000256" key="3">
    <source>
        <dbReference type="ARBA" id="ARBA00007481"/>
    </source>
</evidence>
<dbReference type="GO" id="GO:0000105">
    <property type="term" value="P:L-histidine biosynthetic process"/>
    <property type="evidence" value="ECO:0007669"/>
    <property type="project" value="UniProtKB-UniPathway"/>
</dbReference>
<comment type="catalytic activity">
    <reaction evidence="1 9">
        <text>D-erythro-1-(imidazol-4-yl)glycerol 3-phosphate = 3-(imidazol-4-yl)-2-oxopropyl phosphate + H2O</text>
        <dbReference type="Rhea" id="RHEA:11040"/>
        <dbReference type="ChEBI" id="CHEBI:15377"/>
        <dbReference type="ChEBI" id="CHEBI:57766"/>
        <dbReference type="ChEBI" id="CHEBI:58278"/>
        <dbReference type="EC" id="4.2.1.19"/>
    </reaction>
</comment>
<evidence type="ECO:0000313" key="11">
    <source>
        <dbReference type="Proteomes" id="UP000285060"/>
    </source>
</evidence>
<dbReference type="PROSITE" id="PS00954">
    <property type="entry name" value="IGP_DEHYDRATASE_1"/>
    <property type="match status" value="1"/>
</dbReference>
<dbReference type="InterPro" id="IPR041492">
    <property type="entry name" value="HAD_2"/>
</dbReference>
<dbReference type="PANTHER" id="PTHR23133">
    <property type="entry name" value="IMIDAZOLEGLYCEROL-PHOSPHATE DEHYDRATASE HIS7"/>
    <property type="match status" value="1"/>
</dbReference>
<dbReference type="Gene3D" id="3.30.230.40">
    <property type="entry name" value="Imidazole glycerol phosphate dehydratase, domain 1"/>
    <property type="match status" value="2"/>
</dbReference>
<dbReference type="PROSITE" id="PS00955">
    <property type="entry name" value="IGP_DEHYDRATASE_2"/>
    <property type="match status" value="1"/>
</dbReference>
<sequence>MASSVTPLKALLWDMDGVLAEVSRSYRAAIVSTAARFGVTVTHVDIDDAKLAGNANNDWVLTHRLITSKSVEVTLEQVTVAFEEIYQGTDGTPGLYRLETLLPSKGLLEELHRRLPNGMAVVTGRPKKDCIKFLKDFELEDLFPTMICMEDAPPKPSPAPIVLALKALGVAPSEAAMLGDTVDDIVAAAQAHVAAIGVLTPQVYAKSILENAEPSITPKLIASGATRVLRPGCDELLDIVRPPNTAVVTDTAHFFTGARVSCVTRKTKETSIQVQLNLDGSGQCEVRASSGRPPCDTVPQVNTGIGFLDHMLDAVAKHARFNLVLVCKGDTWIDDHHTVEDCGLAFGEAFDKVGIARFGSALVPLDEALAQVVVDISSRASSWIELKLVRPSIGTLSTEMIPHFFVSFASSARLTLHADVLKGSNDHHKSEAAFKAFARALRQAVAVDATAGVPSTKGLLV</sequence>
<keyword evidence="7 9" id="KW-0368">Histidine biosynthesis</keyword>
<dbReference type="CDD" id="cd07914">
    <property type="entry name" value="IGPD"/>
    <property type="match status" value="1"/>
</dbReference>
<keyword evidence="8 9" id="KW-0456">Lyase</keyword>
<evidence type="ECO:0000313" key="10">
    <source>
        <dbReference type="EMBL" id="RHY23905.1"/>
    </source>
</evidence>
<dbReference type="VEuPathDB" id="FungiDB:H310_13640"/>
<dbReference type="HAMAP" id="MF_00076">
    <property type="entry name" value="HisB"/>
    <property type="match status" value="1"/>
</dbReference>
<evidence type="ECO:0000256" key="5">
    <source>
        <dbReference type="ARBA" id="ARBA00016664"/>
    </source>
</evidence>
<gene>
    <name evidence="10" type="ORF">DYB32_009032</name>
</gene>
<dbReference type="Gene3D" id="3.40.50.1000">
    <property type="entry name" value="HAD superfamily/HAD-like"/>
    <property type="match status" value="1"/>
</dbReference>
<comment type="caution">
    <text evidence="10">The sequence shown here is derived from an EMBL/GenBank/DDBJ whole genome shotgun (WGS) entry which is preliminary data.</text>
</comment>
<reference evidence="10 11" key="1">
    <citation type="submission" date="2018-08" db="EMBL/GenBank/DDBJ databases">
        <title>Aphanomyces genome sequencing and annotation.</title>
        <authorList>
            <person name="Minardi D."/>
            <person name="Oidtmann B."/>
            <person name="Van Der Giezen M."/>
            <person name="Studholme D.J."/>
        </authorList>
    </citation>
    <scope>NUCLEOTIDE SEQUENCE [LARGE SCALE GENOMIC DNA]</scope>
    <source>
        <strain evidence="10 11">NJM0002</strain>
    </source>
</reference>
<dbReference type="PANTHER" id="PTHR23133:SF2">
    <property type="entry name" value="IMIDAZOLEGLYCEROL-PHOSPHATE DEHYDRATASE"/>
    <property type="match status" value="1"/>
</dbReference>
<dbReference type="InterPro" id="IPR023198">
    <property type="entry name" value="PGP-like_dom2"/>
</dbReference>
<protein>
    <recommendedName>
        <fullName evidence="5 9">Imidazoleglycerol-phosphate dehydratase</fullName>
        <ecNumber evidence="4 9">4.2.1.19</ecNumber>
    </recommendedName>
</protein>
<dbReference type="InterPro" id="IPR000807">
    <property type="entry name" value="ImidazoleglycerolP_deHydtase"/>
</dbReference>
<organism evidence="10 11">
    <name type="scientific">Aphanomyces invadans</name>
    <dbReference type="NCBI Taxonomy" id="157072"/>
    <lineage>
        <taxon>Eukaryota</taxon>
        <taxon>Sar</taxon>
        <taxon>Stramenopiles</taxon>
        <taxon>Oomycota</taxon>
        <taxon>Saprolegniomycetes</taxon>
        <taxon>Saprolegniales</taxon>
        <taxon>Verrucalvaceae</taxon>
        <taxon>Aphanomyces</taxon>
    </lineage>
</organism>
<evidence type="ECO:0000256" key="2">
    <source>
        <dbReference type="ARBA" id="ARBA00005047"/>
    </source>
</evidence>
<dbReference type="InterPro" id="IPR006438">
    <property type="entry name" value="HAD-SF_TIGR01548"/>
</dbReference>
<evidence type="ECO:0000256" key="9">
    <source>
        <dbReference type="RuleBase" id="RU000598"/>
    </source>
</evidence>
<dbReference type="Proteomes" id="UP000285060">
    <property type="component" value="Unassembled WGS sequence"/>
</dbReference>
<dbReference type="InterPro" id="IPR038494">
    <property type="entry name" value="IGPD_sf"/>
</dbReference>
<keyword evidence="11" id="KW-1185">Reference proteome</keyword>
<comment type="similarity">
    <text evidence="3 9">Belongs to the imidazoleglycerol-phosphate dehydratase family.</text>
</comment>
<proteinExistence type="inferred from homology"/>
<dbReference type="FunFam" id="3.30.230.40:FF:000003">
    <property type="entry name" value="Imidazoleglycerol-phosphate dehydratase HisB"/>
    <property type="match status" value="1"/>
</dbReference>
<dbReference type="InterPro" id="IPR023214">
    <property type="entry name" value="HAD_sf"/>
</dbReference>
<dbReference type="SFLD" id="SFLDS00003">
    <property type="entry name" value="Haloacid_Dehalogenase"/>
    <property type="match status" value="1"/>
</dbReference>
<evidence type="ECO:0000256" key="6">
    <source>
        <dbReference type="ARBA" id="ARBA00022605"/>
    </source>
</evidence>
<dbReference type="SUPFAM" id="SSF54211">
    <property type="entry name" value="Ribosomal protein S5 domain 2-like"/>
    <property type="match status" value="2"/>
</dbReference>
<dbReference type="FunFam" id="3.30.230.40:FF:000001">
    <property type="entry name" value="Imidazoleglycerol-phosphate dehydratase HisB"/>
    <property type="match status" value="1"/>
</dbReference>
<comment type="pathway">
    <text evidence="2 9">Amino-acid biosynthesis; L-histidine biosynthesis; L-histidine from 5-phospho-alpha-D-ribose 1-diphosphate: step 6/9.</text>
</comment>
<dbReference type="EMBL" id="QUSY01001720">
    <property type="protein sequence ID" value="RHY23905.1"/>
    <property type="molecule type" value="Genomic_DNA"/>
</dbReference>
<dbReference type="Pfam" id="PF00475">
    <property type="entry name" value="IGPD"/>
    <property type="match status" value="1"/>
</dbReference>
<evidence type="ECO:0000256" key="7">
    <source>
        <dbReference type="ARBA" id="ARBA00023102"/>
    </source>
</evidence>
<evidence type="ECO:0000256" key="8">
    <source>
        <dbReference type="ARBA" id="ARBA00023239"/>
    </source>
</evidence>
<dbReference type="InterPro" id="IPR020568">
    <property type="entry name" value="Ribosomal_Su5_D2-typ_SF"/>
</dbReference>
<dbReference type="GO" id="GO:0004424">
    <property type="term" value="F:imidazoleglycerol-phosphate dehydratase activity"/>
    <property type="evidence" value="ECO:0007669"/>
    <property type="project" value="UniProtKB-EC"/>
</dbReference>
<name>A0A3R6VR60_9STRA</name>
<dbReference type="InterPro" id="IPR036412">
    <property type="entry name" value="HAD-like_sf"/>
</dbReference>
<dbReference type="InterPro" id="IPR020565">
    <property type="entry name" value="ImidazoleglycerP_deHydtase_CS"/>
</dbReference>